<dbReference type="KEGG" id="surl:BI350_08640"/>
<dbReference type="PANTHER" id="PTHR45138:SF9">
    <property type="entry name" value="DIGUANYLATE CYCLASE DGCM-RELATED"/>
    <property type="match status" value="1"/>
</dbReference>
<name>A0A1D8JFW1_9BACL</name>
<dbReference type="InterPro" id="IPR000160">
    <property type="entry name" value="GGDEF_dom"/>
</dbReference>
<dbReference type="AlphaFoldDB" id="A0A1D8JFW1"/>
<dbReference type="Pfam" id="PF00990">
    <property type="entry name" value="GGDEF"/>
    <property type="match status" value="1"/>
</dbReference>
<feature type="transmembrane region" description="Helical" evidence="1">
    <location>
        <begin position="107"/>
        <end position="130"/>
    </location>
</feature>
<evidence type="ECO:0000313" key="4">
    <source>
        <dbReference type="Proteomes" id="UP000185746"/>
    </source>
</evidence>
<gene>
    <name evidence="3" type="ORF">BI350_08640</name>
</gene>
<dbReference type="InterPro" id="IPR050469">
    <property type="entry name" value="Diguanylate_Cyclase"/>
</dbReference>
<dbReference type="Gene3D" id="3.30.70.270">
    <property type="match status" value="1"/>
</dbReference>
<dbReference type="Pfam" id="PF13185">
    <property type="entry name" value="GAF_2"/>
    <property type="match status" value="1"/>
</dbReference>
<organism evidence="3 4">
    <name type="scientific">Sporosarcina ureilytica</name>
    <dbReference type="NCBI Taxonomy" id="298596"/>
    <lineage>
        <taxon>Bacteria</taxon>
        <taxon>Bacillati</taxon>
        <taxon>Bacillota</taxon>
        <taxon>Bacilli</taxon>
        <taxon>Bacillales</taxon>
        <taxon>Caryophanaceae</taxon>
        <taxon>Sporosarcina</taxon>
    </lineage>
</organism>
<evidence type="ECO:0000313" key="3">
    <source>
        <dbReference type="EMBL" id="AOV07594.1"/>
    </source>
</evidence>
<dbReference type="GO" id="GO:0052621">
    <property type="term" value="F:diguanylate cyclase activity"/>
    <property type="evidence" value="ECO:0007669"/>
    <property type="project" value="TreeGrafter"/>
</dbReference>
<dbReference type="InterPro" id="IPR003018">
    <property type="entry name" value="GAF"/>
</dbReference>
<dbReference type="SUPFAM" id="SSF55073">
    <property type="entry name" value="Nucleotide cyclase"/>
    <property type="match status" value="1"/>
</dbReference>
<dbReference type="GO" id="GO:0043709">
    <property type="term" value="P:cell adhesion involved in single-species biofilm formation"/>
    <property type="evidence" value="ECO:0007669"/>
    <property type="project" value="TreeGrafter"/>
</dbReference>
<dbReference type="PANTHER" id="PTHR45138">
    <property type="entry name" value="REGULATORY COMPONENTS OF SENSORY TRANSDUCTION SYSTEM"/>
    <property type="match status" value="1"/>
</dbReference>
<dbReference type="InterPro" id="IPR043128">
    <property type="entry name" value="Rev_trsase/Diguanyl_cyclase"/>
</dbReference>
<dbReference type="FunFam" id="3.30.70.270:FF:000001">
    <property type="entry name" value="Diguanylate cyclase domain protein"/>
    <property type="match status" value="1"/>
</dbReference>
<dbReference type="NCBIfam" id="TIGR00254">
    <property type="entry name" value="GGDEF"/>
    <property type="match status" value="1"/>
</dbReference>
<dbReference type="EMBL" id="CP017560">
    <property type="protein sequence ID" value="AOV07594.1"/>
    <property type="molecule type" value="Genomic_DNA"/>
</dbReference>
<dbReference type="RefSeq" id="WP_075527726.1">
    <property type="nucleotide sequence ID" value="NZ_CP017560.1"/>
</dbReference>
<feature type="domain" description="GGDEF" evidence="2">
    <location>
        <begin position="424"/>
        <end position="566"/>
    </location>
</feature>
<keyword evidence="1" id="KW-1133">Transmembrane helix</keyword>
<feature type="transmembrane region" description="Helical" evidence="1">
    <location>
        <begin position="62"/>
        <end position="95"/>
    </location>
</feature>
<keyword evidence="1" id="KW-0812">Transmembrane</keyword>
<feature type="transmembrane region" description="Helical" evidence="1">
    <location>
        <begin position="37"/>
        <end position="56"/>
    </location>
</feature>
<keyword evidence="4" id="KW-1185">Reference proteome</keyword>
<proteinExistence type="predicted"/>
<dbReference type="InterPro" id="IPR029787">
    <property type="entry name" value="Nucleotide_cyclase"/>
</dbReference>
<evidence type="ECO:0000259" key="2">
    <source>
        <dbReference type="PROSITE" id="PS50887"/>
    </source>
</evidence>
<feature type="transmembrane region" description="Helical" evidence="1">
    <location>
        <begin position="201"/>
        <end position="221"/>
    </location>
</feature>
<sequence length="566" mass="64533">MARLKNSTVSIFILWLIIVPPGVIYIIKNHFPQGVHWFYLVIFMLFGFLTVLFPITMNGKPILLAAWITIPAFLLFGLLVEVILMQVSILGMLFYSKNQTHRKIDFFVNSLLFFILSIAAAAAFHLAGGVVGSLEFWPMIIAVSVYQIVHRLLYDFAKFNINRVKGRGTYFTKDLLLESATVIIILPFALMLYFLVEYIGFGAFLLLGIPFFFIVITLRLYNNTEKVNDDLQLAGSIGHELSNHLSEESVINQFIKKVSEMFKADFTYLFDHKSEWLELLRSYEKGAFKNIDLSRFSIGEGIAGTVLKENKPVIYAKREEWLNLSKDYTPDAMQSIMVMPISRNQKIEGVIFISSMKKNVYTDYQLKILDILCSYFTVSVEKARYVEETVRKSERCGLTHLYNYIYLEERLAFEKTRLQHGNLKELSVVMIDIDHFKHINDTYGHQSGNDILIKLSEILEKYTPENGIVGRYGGEEFIYILPGMAKEDTIDFAEGLRKKIETYQFEIFPDLGASKAPIAVTITVSIGVSAIPEDTGDVNALLRNADRALYLGAKRAGRNRVAGYVK</sequence>
<dbReference type="GO" id="GO:0005886">
    <property type="term" value="C:plasma membrane"/>
    <property type="evidence" value="ECO:0007669"/>
    <property type="project" value="TreeGrafter"/>
</dbReference>
<dbReference type="GO" id="GO:1902201">
    <property type="term" value="P:negative regulation of bacterial-type flagellum-dependent cell motility"/>
    <property type="evidence" value="ECO:0007669"/>
    <property type="project" value="TreeGrafter"/>
</dbReference>
<protein>
    <recommendedName>
        <fullName evidence="2">GGDEF domain-containing protein</fullName>
    </recommendedName>
</protein>
<dbReference type="Proteomes" id="UP000185746">
    <property type="component" value="Chromosome"/>
</dbReference>
<dbReference type="SMART" id="SM00267">
    <property type="entry name" value="GGDEF"/>
    <property type="match status" value="1"/>
</dbReference>
<evidence type="ECO:0000256" key="1">
    <source>
        <dbReference type="SAM" id="Phobius"/>
    </source>
</evidence>
<accession>A0A1D8JFW1</accession>
<feature type="transmembrane region" description="Helical" evidence="1">
    <location>
        <begin position="6"/>
        <end position="25"/>
    </location>
</feature>
<reference evidence="3 4" key="1">
    <citation type="submission" date="2016-09" db="EMBL/GenBank/DDBJ databases">
        <title>Complete genome sequence of the Lysinibacillus sphaericus LMG 22257, a specie of Bacillus with ureolytic activity that can effectively biodeposit calcium carbonate.</title>
        <authorList>
            <person name="Yan W."/>
        </authorList>
    </citation>
    <scope>NUCLEOTIDE SEQUENCE [LARGE SCALE GENOMIC DNA]</scope>
    <source>
        <strain evidence="3 4">LMG 22257</strain>
    </source>
</reference>
<feature type="transmembrane region" description="Helical" evidence="1">
    <location>
        <begin position="175"/>
        <end position="195"/>
    </location>
</feature>
<dbReference type="SUPFAM" id="SSF55781">
    <property type="entry name" value="GAF domain-like"/>
    <property type="match status" value="1"/>
</dbReference>
<dbReference type="PROSITE" id="PS50887">
    <property type="entry name" value="GGDEF"/>
    <property type="match status" value="1"/>
</dbReference>
<dbReference type="InterPro" id="IPR029016">
    <property type="entry name" value="GAF-like_dom_sf"/>
</dbReference>
<dbReference type="Gene3D" id="3.30.450.40">
    <property type="match status" value="1"/>
</dbReference>
<keyword evidence="1" id="KW-0472">Membrane</keyword>
<dbReference type="CDD" id="cd01949">
    <property type="entry name" value="GGDEF"/>
    <property type="match status" value="1"/>
</dbReference>
<feature type="transmembrane region" description="Helical" evidence="1">
    <location>
        <begin position="136"/>
        <end position="154"/>
    </location>
</feature>